<dbReference type="Pfam" id="PF13424">
    <property type="entry name" value="TPR_12"/>
    <property type="match status" value="2"/>
</dbReference>
<dbReference type="SMART" id="SM00267">
    <property type="entry name" value="GGDEF"/>
    <property type="match status" value="1"/>
</dbReference>
<dbReference type="SUPFAM" id="SSF48452">
    <property type="entry name" value="TPR-like"/>
    <property type="match status" value="3"/>
</dbReference>
<dbReference type="SMART" id="SM00028">
    <property type="entry name" value="TPR"/>
    <property type="match status" value="7"/>
</dbReference>
<dbReference type="PROSITE" id="PS50005">
    <property type="entry name" value="TPR"/>
    <property type="match status" value="1"/>
</dbReference>
<accession>A0ABW1ZFD6</accession>
<dbReference type="PANTHER" id="PTHR45138:SF9">
    <property type="entry name" value="DIGUANYLATE CYCLASE DGCM-RELATED"/>
    <property type="match status" value="1"/>
</dbReference>
<dbReference type="Pfam" id="PF13181">
    <property type="entry name" value="TPR_8"/>
    <property type="match status" value="1"/>
</dbReference>
<evidence type="ECO:0000256" key="2">
    <source>
        <dbReference type="SAM" id="Coils"/>
    </source>
</evidence>
<evidence type="ECO:0000313" key="5">
    <source>
        <dbReference type="Proteomes" id="UP001596317"/>
    </source>
</evidence>
<organism evidence="4 5">
    <name type="scientific">Deinococcus multiflagellatus</name>
    <dbReference type="NCBI Taxonomy" id="1656887"/>
    <lineage>
        <taxon>Bacteria</taxon>
        <taxon>Thermotogati</taxon>
        <taxon>Deinococcota</taxon>
        <taxon>Deinococci</taxon>
        <taxon>Deinococcales</taxon>
        <taxon>Deinococcaceae</taxon>
        <taxon>Deinococcus</taxon>
    </lineage>
</organism>
<dbReference type="InterPro" id="IPR000160">
    <property type="entry name" value="GGDEF_dom"/>
</dbReference>
<name>A0ABW1ZFD6_9DEIO</name>
<dbReference type="InterPro" id="IPR026000">
    <property type="entry name" value="Apc5_dom"/>
</dbReference>
<keyword evidence="1" id="KW-0802">TPR repeat</keyword>
<feature type="coiled-coil region" evidence="2">
    <location>
        <begin position="353"/>
        <end position="436"/>
    </location>
</feature>
<dbReference type="Gene3D" id="3.30.70.270">
    <property type="match status" value="1"/>
</dbReference>
<dbReference type="Pfam" id="PF12862">
    <property type="entry name" value="ANAPC5"/>
    <property type="match status" value="1"/>
</dbReference>
<proteinExistence type="predicted"/>
<comment type="caution">
    <text evidence="4">The sequence shown here is derived from an EMBL/GenBank/DDBJ whole genome shotgun (WGS) entry which is preliminary data.</text>
</comment>
<dbReference type="EMBL" id="JBHSWB010000001">
    <property type="protein sequence ID" value="MFC6659580.1"/>
    <property type="molecule type" value="Genomic_DNA"/>
</dbReference>
<evidence type="ECO:0000256" key="1">
    <source>
        <dbReference type="PROSITE-ProRule" id="PRU00339"/>
    </source>
</evidence>
<dbReference type="InterPro" id="IPR050469">
    <property type="entry name" value="Diguanylate_Cyclase"/>
</dbReference>
<dbReference type="RefSeq" id="WP_224604039.1">
    <property type="nucleotide sequence ID" value="NZ_JAIQXV010000001.1"/>
</dbReference>
<keyword evidence="4" id="KW-0808">Transferase</keyword>
<protein>
    <submittedName>
        <fullName evidence="4">Diguanylate cyclase</fullName>
        <ecNumber evidence="4">2.7.7.65</ecNumber>
    </submittedName>
</protein>
<dbReference type="EC" id="2.7.7.65" evidence="4"/>
<evidence type="ECO:0000259" key="3">
    <source>
        <dbReference type="PROSITE" id="PS50887"/>
    </source>
</evidence>
<dbReference type="PROSITE" id="PS50887">
    <property type="entry name" value="GGDEF"/>
    <property type="match status" value="1"/>
</dbReference>
<feature type="domain" description="GGDEF" evidence="3">
    <location>
        <begin position="464"/>
        <end position="595"/>
    </location>
</feature>
<dbReference type="InterPro" id="IPR043128">
    <property type="entry name" value="Rev_trsase/Diguanyl_cyclase"/>
</dbReference>
<dbReference type="InterPro" id="IPR019734">
    <property type="entry name" value="TPR_rpt"/>
</dbReference>
<dbReference type="PANTHER" id="PTHR45138">
    <property type="entry name" value="REGULATORY COMPONENTS OF SENSORY TRANSDUCTION SYSTEM"/>
    <property type="match status" value="1"/>
</dbReference>
<feature type="repeat" description="TPR" evidence="1">
    <location>
        <begin position="254"/>
        <end position="287"/>
    </location>
</feature>
<keyword evidence="2" id="KW-0175">Coiled coil</keyword>
<dbReference type="GO" id="GO:0052621">
    <property type="term" value="F:diguanylate cyclase activity"/>
    <property type="evidence" value="ECO:0007669"/>
    <property type="project" value="UniProtKB-EC"/>
</dbReference>
<gene>
    <name evidence="4" type="ORF">ACFP90_03735</name>
</gene>
<reference evidence="5" key="1">
    <citation type="journal article" date="2019" name="Int. J. Syst. Evol. Microbiol.">
        <title>The Global Catalogue of Microorganisms (GCM) 10K type strain sequencing project: providing services to taxonomists for standard genome sequencing and annotation.</title>
        <authorList>
            <consortium name="The Broad Institute Genomics Platform"/>
            <consortium name="The Broad Institute Genome Sequencing Center for Infectious Disease"/>
            <person name="Wu L."/>
            <person name="Ma J."/>
        </authorList>
    </citation>
    <scope>NUCLEOTIDE SEQUENCE [LARGE SCALE GENOMIC DNA]</scope>
    <source>
        <strain evidence="5">CCUG 63830</strain>
    </source>
</reference>
<dbReference type="InterPro" id="IPR011990">
    <property type="entry name" value="TPR-like_helical_dom_sf"/>
</dbReference>
<keyword evidence="4" id="KW-0548">Nucleotidyltransferase</keyword>
<dbReference type="SUPFAM" id="SSF55073">
    <property type="entry name" value="Nucleotide cyclase"/>
    <property type="match status" value="1"/>
</dbReference>
<sequence length="599" mass="64985">MHDAAAGPLTAPERIDDLNRRSAQLVFQHPREALAFSEEALALARAAADQPRMALSALRLGTAASVSGDDERAALLVAEALALFQAVGDTQGEAGAYLSLSTVCRNLGRLIDGLQHALQGLDIARREGLQRLQGACLSNVGLIHTDLGDHQKALEAFLAALPLTRAAGLPGDEAMCLTNLGDVCQQAGEAAQALTHYGAALAIIRRLGHTHHELDVLCGLGQAHVKLGQAEEALSLLRGALDVAQARGDHKCDARLLLGLGDAYQQLGQAEDALHVYRQARTLAAEARAAHEESRALRWLGALHLKRRESAQALDALEEGLALAQGCRAQRDEQEIHALLSETHRQRGAYRAALQHYQRYHQLERELDNLQALHRTQALLLQVDLDQARHAAEAQRQINARLTELNQELAAANAQKAELLARLQAQAEHLVRLSQEDALTGLSNRRHFNECLEAEVQRALRYGRPLSVVLLDIDHFKAVNDTYSHQVGDLVLRELAGLLRASCRQMDTVARFGGEEFVLLLPETAGPAAQTMCERLRQTVQNHDWSGLHPGLRLTVSLGVASYCTLGAAQLLALADAELYRAKGAGRNRVSLASEPGCE</sequence>
<keyword evidence="5" id="KW-1185">Reference proteome</keyword>
<dbReference type="Proteomes" id="UP001596317">
    <property type="component" value="Unassembled WGS sequence"/>
</dbReference>
<dbReference type="CDD" id="cd01949">
    <property type="entry name" value="GGDEF"/>
    <property type="match status" value="1"/>
</dbReference>
<dbReference type="NCBIfam" id="TIGR00254">
    <property type="entry name" value="GGDEF"/>
    <property type="match status" value="1"/>
</dbReference>
<dbReference type="Gene3D" id="1.25.40.10">
    <property type="entry name" value="Tetratricopeptide repeat domain"/>
    <property type="match status" value="2"/>
</dbReference>
<dbReference type="Pfam" id="PF00990">
    <property type="entry name" value="GGDEF"/>
    <property type="match status" value="1"/>
</dbReference>
<evidence type="ECO:0000313" key="4">
    <source>
        <dbReference type="EMBL" id="MFC6659580.1"/>
    </source>
</evidence>
<dbReference type="InterPro" id="IPR029787">
    <property type="entry name" value="Nucleotide_cyclase"/>
</dbReference>